<feature type="transmembrane region" description="Helical" evidence="2">
    <location>
        <begin position="1517"/>
        <end position="1535"/>
    </location>
</feature>
<dbReference type="PANTHER" id="PTHR10877">
    <property type="entry name" value="POLYCYSTIN FAMILY MEMBER"/>
    <property type="match status" value="1"/>
</dbReference>
<feature type="compositionally biased region" description="Low complexity" evidence="1">
    <location>
        <begin position="1779"/>
        <end position="1788"/>
    </location>
</feature>
<dbReference type="InterPro" id="IPR032179">
    <property type="entry name" value="Cry22Aa_Ig-like"/>
</dbReference>
<sequence length="2182" mass="235150">MVLLADLEDAAEYEPPPDHVPPVLTLKGLAQIELQQLDEYVDEGASAYDADSGQFCEVTAHGLEALAGCLAEATCTTTATGPFIIEYTAADASGNRAQPVAPGGAHMCSRRPSHAGHQVAPAIQLPARSSSGMSRVASNEAVAVASFCAAPSYLCEGTVERVCASCETVAGNTTCVCLSFEVDVVGSVTVEPYEPPDDTVPPVLTLLGEAPLGITASGTVVMLHTMLEGEAWSDPGVAALDDVDGQLSEAVGAFGAGAIDTSLARSDPYTIVYSVSDHAGNAAVEVQRRVYVTNPCADDAAGGSTEGERVCHVDEASRAVTCSESGLCVSLQLEEEEVVVPPDAPVLELAGPSAIEIPEGGEPYAVCPEGGERLGQVCDKGATATDALDGDLTARILACSPDGASMRLDTKGVSACGVDTDVPGVYLVTFSVSNSAGLSAYATRNVTITPACPIGEVLCRSGEACSSDGVCLQDLSGAGGAEDVEEPLPSLSLLSTVAVPGQYVEVKQYQEYVACTEEALAVDPEILCEPGVVAYDAEQREVTAQVIACPPDSCLGKVKCDGHEWLRKGLQGCLNTSAEVGTVFNVSFTVFSTGMPAQSVNVTRYVSIIQPCELGEELCEDRTCSDVDCATRDAWAAPPPDVTPPIITLRRPSPAQIIYGNASAAGELRACTQLDLAELDPPCLATAQDDVSGDVSATLTATQDTACEGCSRSGCALERVHQCFPGTYGFLYVAEDEEGNRGVVRLLVAVVEAAVVDSETILSTGTRDAAEAQAQAALLLDASSPEAQTFVAGLVELLNSAARTGDAPFTPHDIRITGATVQQPDGQEQQRSEELNLVVSFATLVEVEGDAGGAEGRRLLQEDGGSPLTLRTDDVASIITTSAQDGQMSLFLEEAGAATNTSLGSVEGLARDVESEPLSPEVDEELAYEASIQAEVEALREGGTQMGVSLQGTRESLAAAPVDGNEWEARVTETWVEGQQGDFANMDALLASIAELKARYKLLASAAELVQDDAVGAAVALQQASESFGNITGVVQQITEFRLEVQARAAADQEVDMSVYASAPSHPSLTGCGGAAQGTSEELRYSFIVPGPADPHNRSIGRRRMLVEEGTEGWYIPTTPENTPPRYLGLRRNLIVGGIMCQAWWGEEFPPESCSERFEHIRAPCFTTPAAPGYYGHDPVFSPASSLFSPELQSDKGKYYDISPGSDMVNEHGHPLPFAPRSLSSSSAQTSRGYPFYVDTRVGERRAEELHTFLQEAPVVDETTSHVEVSLMTWNSHAQYWAVVRLTWERPERGEWEVSAETLAMRVGYWSWATWPDTVWLLLHVTWALIAIVAVFHELRKLLPEWDSNSDVSSFFLRLEYTLLSYLHGGVEQVLHLLKISVGATVIFIFVLYHVLMLFVVDIDKAYEVYHNLNAAANFFLSARTTPALESLGGVEGGVTGAASDYAWALPEDNDGLATFVEKLNLVRWMGALDRWVALLQAAWVFFAMTHLLVVMRPQQTLRVIVDATWSSLTTQLNLIAFYVCLMSFAVVFNLCLGPKHEAFTTVNKSLTKMSLFAYVGDFDRDDWNMVEAWESGALEYTGEKIFSLTFLCAYYFLLSQIQFALVHGAAYLAWAGAPDIADKTIPKELINIGQCFVLRRLGRWPRPGHLLRVLRVLRVLQDKKMEDRRFQSMFMILDRLSVLMREEKAAPQHVVVNGQELSRGELVAVLQHRAESCARRSQRTMMQRATQGVQAQPRSSMSFYKYLVPKESEHGDEPLDKDLDLISQYFAMSPPRRSAAGTASGGALPQMSAAARQRSKVADRAQAWAVMACPTRPSGLCRIASLRQALAAHIITRLGTDHLAEDHSDDLPSASAQPREQLRQQLDTVISNNATTLQHYDTLRNLLTKLLERLAAPPSEAAPLGRLQAGAGEDHSEARSPSRQVFQQGVASVLASLPNIQAESPKNLSSSQRVSSGGYLPRAASVQQRHYASRKMWELFDPSSVETQTFTQTTWALSPSIIGSVRSESNDDLLPACYPTRERDHAPTEQTRSGERKLRHAGICTSRNESPPEVEHVVASPPSEPVDAPPPLEPVAPSKMSEIPATPPSVIRFREKTLKDTIIEMPQNECNVEGQPTASTVPSEPALQFAAAEDQQLSETEKKKAKRKSRKSVVVNSSAEPKGGARQDSTNKKKKRRLRRF</sequence>
<dbReference type="Proteomes" id="UP001190700">
    <property type="component" value="Unassembled WGS sequence"/>
</dbReference>
<keyword evidence="2" id="KW-0472">Membrane</keyword>
<evidence type="ECO:0000256" key="1">
    <source>
        <dbReference type="SAM" id="MobiDB-lite"/>
    </source>
</evidence>
<feature type="domain" description="Pesticidal crystal protein Cry22Aa Ig-like" evidence="3">
    <location>
        <begin position="226"/>
        <end position="292"/>
    </location>
</feature>
<feature type="region of interest" description="Disordered" evidence="1">
    <location>
        <begin position="2105"/>
        <end position="2182"/>
    </location>
</feature>
<dbReference type="EMBL" id="LGRX02034492">
    <property type="protein sequence ID" value="KAK3237662.1"/>
    <property type="molecule type" value="Genomic_DNA"/>
</dbReference>
<accession>A0AAE0BJJ7</accession>
<feature type="region of interest" description="Disordered" evidence="1">
    <location>
        <begin position="2017"/>
        <end position="2092"/>
    </location>
</feature>
<keyword evidence="2" id="KW-1133">Transmembrane helix</keyword>
<evidence type="ECO:0000256" key="2">
    <source>
        <dbReference type="SAM" id="Phobius"/>
    </source>
</evidence>
<dbReference type="GO" id="GO:0005262">
    <property type="term" value="F:calcium channel activity"/>
    <property type="evidence" value="ECO:0007669"/>
    <property type="project" value="TreeGrafter"/>
</dbReference>
<reference evidence="4 5" key="1">
    <citation type="journal article" date="2015" name="Genome Biol. Evol.">
        <title>Comparative Genomics of a Bacterivorous Green Alga Reveals Evolutionary Causalities and Consequences of Phago-Mixotrophic Mode of Nutrition.</title>
        <authorList>
            <person name="Burns J.A."/>
            <person name="Paasch A."/>
            <person name="Narechania A."/>
            <person name="Kim E."/>
        </authorList>
    </citation>
    <scope>NUCLEOTIDE SEQUENCE [LARGE SCALE GENOMIC DNA]</scope>
    <source>
        <strain evidence="4 5">PLY_AMNH</strain>
    </source>
</reference>
<gene>
    <name evidence="4" type="ORF">CYMTET_52282</name>
</gene>
<proteinExistence type="predicted"/>
<keyword evidence="2" id="KW-0812">Transmembrane</keyword>
<feature type="compositionally biased region" description="Pro residues" evidence="1">
    <location>
        <begin position="2063"/>
        <end position="2075"/>
    </location>
</feature>
<feature type="compositionally biased region" description="Basic and acidic residues" evidence="1">
    <location>
        <begin position="2021"/>
        <end position="2037"/>
    </location>
</feature>
<evidence type="ECO:0000313" key="4">
    <source>
        <dbReference type="EMBL" id="KAK3237662.1"/>
    </source>
</evidence>
<feature type="transmembrane region" description="Helical" evidence="2">
    <location>
        <begin position="1476"/>
        <end position="1496"/>
    </location>
</feature>
<feature type="region of interest" description="Disordered" evidence="1">
    <location>
        <begin position="1777"/>
        <end position="1796"/>
    </location>
</feature>
<dbReference type="PANTHER" id="PTHR10877:SF197">
    <property type="entry name" value="POLYCYSTIC KIDNEY DISEASE PROTEIN 1-LIKE 2"/>
    <property type="match status" value="1"/>
</dbReference>
<dbReference type="GO" id="GO:0016020">
    <property type="term" value="C:membrane"/>
    <property type="evidence" value="ECO:0007669"/>
    <property type="project" value="TreeGrafter"/>
</dbReference>
<evidence type="ECO:0000313" key="5">
    <source>
        <dbReference type="Proteomes" id="UP001190700"/>
    </source>
</evidence>
<comment type="caution">
    <text evidence="4">The sequence shown here is derived from an EMBL/GenBank/DDBJ whole genome shotgun (WGS) entry which is preliminary data.</text>
</comment>
<keyword evidence="5" id="KW-1185">Reference proteome</keyword>
<name>A0AAE0BJJ7_9CHLO</name>
<feature type="compositionally biased region" description="Polar residues" evidence="1">
    <location>
        <begin position="2109"/>
        <end position="2123"/>
    </location>
</feature>
<dbReference type="InterPro" id="IPR051223">
    <property type="entry name" value="Polycystin"/>
</dbReference>
<feature type="transmembrane region" description="Helical" evidence="2">
    <location>
        <begin position="1380"/>
        <end position="1401"/>
    </location>
</feature>
<dbReference type="GO" id="GO:0050982">
    <property type="term" value="P:detection of mechanical stimulus"/>
    <property type="evidence" value="ECO:0007669"/>
    <property type="project" value="TreeGrafter"/>
</dbReference>
<organism evidence="4 5">
    <name type="scientific">Cymbomonas tetramitiformis</name>
    <dbReference type="NCBI Taxonomy" id="36881"/>
    <lineage>
        <taxon>Eukaryota</taxon>
        <taxon>Viridiplantae</taxon>
        <taxon>Chlorophyta</taxon>
        <taxon>Pyramimonadophyceae</taxon>
        <taxon>Pyramimonadales</taxon>
        <taxon>Pyramimonadaceae</taxon>
        <taxon>Cymbomonas</taxon>
    </lineage>
</organism>
<protein>
    <recommendedName>
        <fullName evidence="3">Pesticidal crystal protein Cry22Aa Ig-like domain-containing protein</fullName>
    </recommendedName>
</protein>
<evidence type="ECO:0000259" key="3">
    <source>
        <dbReference type="Pfam" id="PF16403"/>
    </source>
</evidence>
<dbReference type="Pfam" id="PF16403">
    <property type="entry name" value="Bact_surface_Ig-like"/>
    <property type="match status" value="1"/>
</dbReference>
<dbReference type="Gene3D" id="2.60.40.10">
    <property type="entry name" value="Immunoglobulins"/>
    <property type="match status" value="2"/>
</dbReference>
<feature type="compositionally biased region" description="Basic residues" evidence="1">
    <location>
        <begin position="2173"/>
        <end position="2182"/>
    </location>
</feature>
<dbReference type="InterPro" id="IPR013783">
    <property type="entry name" value="Ig-like_fold"/>
</dbReference>